<dbReference type="PROSITE" id="PS00161">
    <property type="entry name" value="ISOCITRATE_LYASE"/>
    <property type="match status" value="1"/>
</dbReference>
<dbReference type="STRING" id="1963.AQJ27_48165"/>
<dbReference type="Gene3D" id="3.20.20.60">
    <property type="entry name" value="Phosphoenolpyruvate-binding domains"/>
    <property type="match status" value="1"/>
</dbReference>
<keyword evidence="1" id="KW-0808">Transferase</keyword>
<dbReference type="PANTHER" id="PTHR42905">
    <property type="entry name" value="PHOSPHOENOLPYRUVATE CARBOXYLASE"/>
    <property type="match status" value="1"/>
</dbReference>
<dbReference type="AlphaFoldDB" id="A0A250VV87"/>
<dbReference type="RefSeq" id="WP_067384676.1">
    <property type="nucleotide sequence ID" value="NZ_BDQI01000042.1"/>
</dbReference>
<accession>A0A250VV87</accession>
<keyword evidence="2" id="KW-1185">Reference proteome</keyword>
<dbReference type="InterPro" id="IPR018523">
    <property type="entry name" value="Isocitrate_lyase_ph_CS"/>
</dbReference>
<evidence type="ECO:0000313" key="2">
    <source>
        <dbReference type="Proteomes" id="UP000217446"/>
    </source>
</evidence>
<dbReference type="EC" id="2.7.8.23" evidence="1"/>
<comment type="caution">
    <text evidence="1">The sequence shown here is derived from an EMBL/GenBank/DDBJ whole genome shotgun (WGS) entry which is preliminary data.</text>
</comment>
<organism evidence="1 2">
    <name type="scientific">Streptomyces olivochromogenes</name>
    <dbReference type="NCBI Taxonomy" id="1963"/>
    <lineage>
        <taxon>Bacteria</taxon>
        <taxon>Bacillati</taxon>
        <taxon>Actinomycetota</taxon>
        <taxon>Actinomycetes</taxon>
        <taxon>Kitasatosporales</taxon>
        <taxon>Streptomycetaceae</taxon>
        <taxon>Streptomyces</taxon>
    </lineage>
</organism>
<proteinExistence type="predicted"/>
<reference evidence="2" key="1">
    <citation type="submission" date="2017-05" db="EMBL/GenBank/DDBJ databases">
        <title>Streptomyces olivochromogenes NBRC 3561 whole genome shotgun sequence.</title>
        <authorList>
            <person name="Dohra H."/>
            <person name="Kodani S."/>
        </authorList>
    </citation>
    <scope>NUCLEOTIDE SEQUENCE [LARGE SCALE GENOMIC DNA]</scope>
    <source>
        <strain evidence="2">NBRC 3561</strain>
    </source>
</reference>
<dbReference type="InterPro" id="IPR040442">
    <property type="entry name" value="Pyrv_kinase-like_dom_sf"/>
</dbReference>
<gene>
    <name evidence="1" type="ORF">SO3561_09503</name>
</gene>
<sequence>MPDTTPAARLRELLAADHLVIAPGIYDGLSATLVERRGFPAAYISGAAASVSVLGEPDLGLMTMSEMAAHTSRMRAATSLPLIVDIDTGYGSELNVRRTIETYRRLGVAAVHIEDQVFPKRCGHLAGKAVVPVAEAASKVRAAVAAREDDDMIIIARTDARAPLGLVEAVDRANAYVDAGADMIFLEAPESERELEAIANKVRAPLVANVLARSKTPVCSAEVLQEMGFRLAIYPLLAITAAAAAVDAALGTLAHSGLPPTNTQGPAELFGLVGLDRWLSWSKEYETAPSADSKNTGLT</sequence>
<dbReference type="GO" id="GO:0016833">
    <property type="term" value="F:oxo-acid-lyase activity"/>
    <property type="evidence" value="ECO:0007669"/>
    <property type="project" value="UniProtKB-ARBA"/>
</dbReference>
<evidence type="ECO:0000313" key="1">
    <source>
        <dbReference type="EMBL" id="GAX57932.1"/>
    </source>
</evidence>
<dbReference type="PANTHER" id="PTHR42905:SF2">
    <property type="entry name" value="PHOSPHOENOLPYRUVATE CARBOXYLASE FAMILY PROTEIN"/>
    <property type="match status" value="1"/>
</dbReference>
<dbReference type="InterPro" id="IPR015813">
    <property type="entry name" value="Pyrv/PenolPyrv_kinase-like_dom"/>
</dbReference>
<dbReference type="InterPro" id="IPR039556">
    <property type="entry name" value="ICL/PEPM"/>
</dbReference>
<name>A0A250VV87_STROL</name>
<dbReference type="SUPFAM" id="SSF51621">
    <property type="entry name" value="Phosphoenolpyruvate/pyruvate domain"/>
    <property type="match status" value="1"/>
</dbReference>
<dbReference type="CDD" id="cd00377">
    <property type="entry name" value="ICL_PEPM"/>
    <property type="match status" value="1"/>
</dbReference>
<dbReference type="GO" id="GO:0008807">
    <property type="term" value="F:carboxyvinyl-carboxyphosphonate phosphorylmutase activity"/>
    <property type="evidence" value="ECO:0007669"/>
    <property type="project" value="UniProtKB-EC"/>
</dbReference>
<dbReference type="Proteomes" id="UP000217446">
    <property type="component" value="Unassembled WGS sequence"/>
</dbReference>
<dbReference type="EMBL" id="BDQI01000042">
    <property type="protein sequence ID" value="GAX57932.1"/>
    <property type="molecule type" value="Genomic_DNA"/>
</dbReference>
<protein>
    <submittedName>
        <fullName evidence="1">Carboxyvinyl-carboxyphosphonate phosphorylmutase</fullName>
        <ecNumber evidence="1">2.7.8.23</ecNumber>
    </submittedName>
</protein>
<dbReference type="Pfam" id="PF13714">
    <property type="entry name" value="PEP_mutase"/>
    <property type="match status" value="1"/>
</dbReference>